<feature type="transmembrane region" description="Helical" evidence="1">
    <location>
        <begin position="9"/>
        <end position="30"/>
    </location>
</feature>
<evidence type="ECO:0000256" key="1">
    <source>
        <dbReference type="SAM" id="Phobius"/>
    </source>
</evidence>
<dbReference type="PANTHER" id="PTHR10859:SF91">
    <property type="entry name" value="DOLICHYL-PHOSPHATE BETA-GLUCOSYLTRANSFERASE"/>
    <property type="match status" value="1"/>
</dbReference>
<gene>
    <name evidence="2" type="ORF">M9Y10_015102</name>
</gene>
<dbReference type="EMBL" id="JAPFFF010000002">
    <property type="protein sequence ID" value="KAK8897168.1"/>
    <property type="molecule type" value="Genomic_DNA"/>
</dbReference>
<proteinExistence type="predicted"/>
<reference evidence="2 3" key="1">
    <citation type="submission" date="2024-04" db="EMBL/GenBank/DDBJ databases">
        <title>Tritrichomonas musculus Genome.</title>
        <authorList>
            <person name="Alves-Ferreira E."/>
            <person name="Grigg M."/>
            <person name="Lorenzi H."/>
            <person name="Galac M."/>
        </authorList>
    </citation>
    <scope>NUCLEOTIDE SEQUENCE [LARGE SCALE GENOMIC DNA]</scope>
    <source>
        <strain evidence="2 3">EAF2021</strain>
    </source>
</reference>
<evidence type="ECO:0000313" key="3">
    <source>
        <dbReference type="Proteomes" id="UP001470230"/>
    </source>
</evidence>
<organism evidence="2 3">
    <name type="scientific">Tritrichomonas musculus</name>
    <dbReference type="NCBI Taxonomy" id="1915356"/>
    <lineage>
        <taxon>Eukaryota</taxon>
        <taxon>Metamonada</taxon>
        <taxon>Parabasalia</taxon>
        <taxon>Tritrichomonadida</taxon>
        <taxon>Tritrichomonadidae</taxon>
        <taxon>Tritrichomonas</taxon>
    </lineage>
</organism>
<dbReference type="Gene3D" id="3.90.550.10">
    <property type="entry name" value="Spore Coat Polysaccharide Biosynthesis Protein SpsA, Chain A"/>
    <property type="match status" value="1"/>
</dbReference>
<keyword evidence="3" id="KW-1185">Reference proteome</keyword>
<dbReference type="Proteomes" id="UP001470230">
    <property type="component" value="Unassembled WGS sequence"/>
</dbReference>
<comment type="caution">
    <text evidence="2">The sequence shown here is derived from an EMBL/GenBank/DDBJ whole genome shotgun (WGS) entry which is preliminary data.</text>
</comment>
<keyword evidence="1" id="KW-1133">Transmembrane helix</keyword>
<accession>A0ABR2L247</accession>
<dbReference type="InterPro" id="IPR029044">
    <property type="entry name" value="Nucleotide-diphossugar_trans"/>
</dbReference>
<keyword evidence="1" id="KW-0812">Transmembrane</keyword>
<keyword evidence="1" id="KW-0472">Membrane</keyword>
<dbReference type="PANTHER" id="PTHR10859">
    <property type="entry name" value="GLYCOSYL TRANSFERASE"/>
    <property type="match status" value="1"/>
</dbReference>
<name>A0ABR2L247_9EUKA</name>
<evidence type="ECO:0000313" key="2">
    <source>
        <dbReference type="EMBL" id="KAK8897168.1"/>
    </source>
</evidence>
<sequence>MSSDLQPPFIVDILCYLIIIALIYLVYYSFNLRKEILNSKFDQLLHKAPPVVATKSLPQPQLTNSAGKLHFYIEPSPIPGENVPFPSIYSQPELSLSIVVPVRDMQDTIINTLEQIQIYFSKKQEMSNNNFTYEVIVVDMLSTDNTYSVVYDYALQNHEFRILKIPVDFCLNYSLLISAARIRGKLLFIYIPQENLPVDIYSKLEQKVASAKEDSFQKEIIALSCLLNPDQLANYSISDNVDHNEDQSFYDEHYTPLLSSFIDYLITKMIYLFTNLENKAANHFRSMLLTREAALAIFPNIKMSGDWFNYELIVIASREKMRFKYAMIEPGEYYGSIIDLSSWERIDRFLDLAQSLLLYSTGIWKIYRRRA</sequence>
<protein>
    <submittedName>
        <fullName evidence="2">Dolichyl-phosphate beta-glucosyltransferase</fullName>
    </submittedName>
</protein>
<dbReference type="SUPFAM" id="SSF53448">
    <property type="entry name" value="Nucleotide-diphospho-sugar transferases"/>
    <property type="match status" value="1"/>
</dbReference>